<dbReference type="AlphaFoldDB" id="A0A0R2LDE8"/>
<dbReference type="PATRIC" id="fig|993692.3.peg.2323"/>
<keyword evidence="1" id="KW-0472">Membrane</keyword>
<dbReference type="STRING" id="993692.IV57_GL002283"/>
<accession>A0A0R2LDE8</accession>
<evidence type="ECO:0000313" key="3">
    <source>
        <dbReference type="Proteomes" id="UP000051006"/>
    </source>
</evidence>
<keyword evidence="1" id="KW-0812">Transmembrane</keyword>
<organism evidence="2 3">
    <name type="scientific">Companilactobacillus kimchiensis</name>
    <dbReference type="NCBI Taxonomy" id="993692"/>
    <lineage>
        <taxon>Bacteria</taxon>
        <taxon>Bacillati</taxon>
        <taxon>Bacillota</taxon>
        <taxon>Bacilli</taxon>
        <taxon>Lactobacillales</taxon>
        <taxon>Lactobacillaceae</taxon>
        <taxon>Companilactobacillus</taxon>
    </lineage>
</organism>
<dbReference type="RefSeq" id="WP_157051905.1">
    <property type="nucleotide sequence ID" value="NZ_JQCF01000006.1"/>
</dbReference>
<reference evidence="2 3" key="1">
    <citation type="journal article" date="2015" name="Genome Announc.">
        <title>Expanding the biotechnology potential of lactobacilli through comparative genomics of 213 strains and associated genera.</title>
        <authorList>
            <person name="Sun Z."/>
            <person name="Harris H.M."/>
            <person name="McCann A."/>
            <person name="Guo C."/>
            <person name="Argimon S."/>
            <person name="Zhang W."/>
            <person name="Yang X."/>
            <person name="Jeffery I.B."/>
            <person name="Cooney J.C."/>
            <person name="Kagawa T.F."/>
            <person name="Liu W."/>
            <person name="Song Y."/>
            <person name="Salvetti E."/>
            <person name="Wrobel A."/>
            <person name="Rasinkangas P."/>
            <person name="Parkhill J."/>
            <person name="Rea M.C."/>
            <person name="O'Sullivan O."/>
            <person name="Ritari J."/>
            <person name="Douillard F.P."/>
            <person name="Paul Ross R."/>
            <person name="Yang R."/>
            <person name="Briner A.E."/>
            <person name="Felis G.E."/>
            <person name="de Vos W.M."/>
            <person name="Barrangou R."/>
            <person name="Klaenhammer T.R."/>
            <person name="Caufield P.W."/>
            <person name="Cui Y."/>
            <person name="Zhang H."/>
            <person name="O'Toole P.W."/>
        </authorList>
    </citation>
    <scope>NUCLEOTIDE SEQUENCE [LARGE SCALE GENOMIC DNA]</scope>
    <source>
        <strain evidence="2 3">DSM 24716</strain>
    </source>
</reference>
<keyword evidence="1" id="KW-1133">Transmembrane helix</keyword>
<feature type="transmembrane region" description="Helical" evidence="1">
    <location>
        <begin position="32"/>
        <end position="50"/>
    </location>
</feature>
<sequence length="54" mass="5939">MKEIIRLVGVAIIAAIIVVLVSLIPMNAIMKSIIYAIVLGLFIYVVALIMRLNQ</sequence>
<feature type="transmembrane region" description="Helical" evidence="1">
    <location>
        <begin position="7"/>
        <end position="26"/>
    </location>
</feature>
<dbReference type="EMBL" id="JQCF01000006">
    <property type="protein sequence ID" value="KRN99950.1"/>
    <property type="molecule type" value="Genomic_DNA"/>
</dbReference>
<evidence type="ECO:0000313" key="2">
    <source>
        <dbReference type="EMBL" id="KRN99950.1"/>
    </source>
</evidence>
<proteinExistence type="predicted"/>
<evidence type="ECO:0000256" key="1">
    <source>
        <dbReference type="SAM" id="Phobius"/>
    </source>
</evidence>
<dbReference type="Proteomes" id="UP000051006">
    <property type="component" value="Unassembled WGS sequence"/>
</dbReference>
<name>A0A0R2LDE8_9LACO</name>
<gene>
    <name evidence="2" type="ORF">IV57_GL002283</name>
</gene>
<dbReference type="OrthoDB" id="9975278at2"/>
<keyword evidence="3" id="KW-1185">Reference proteome</keyword>
<protein>
    <submittedName>
        <fullName evidence="2">Uncharacterized protein</fullName>
    </submittedName>
</protein>
<comment type="caution">
    <text evidence="2">The sequence shown here is derived from an EMBL/GenBank/DDBJ whole genome shotgun (WGS) entry which is preliminary data.</text>
</comment>